<protein>
    <recommendedName>
        <fullName evidence="1">LysM domain-containing protein</fullName>
    </recommendedName>
</protein>
<evidence type="ECO:0000313" key="2">
    <source>
        <dbReference type="EMBL" id="KAJ3206991.1"/>
    </source>
</evidence>
<dbReference type="InterPro" id="IPR018392">
    <property type="entry name" value="LysM"/>
</dbReference>
<dbReference type="SUPFAM" id="SSF54106">
    <property type="entry name" value="LysM domain"/>
    <property type="match status" value="1"/>
</dbReference>
<dbReference type="AlphaFoldDB" id="A0AAD5XWJ6"/>
<sequence>MTNSLTCQESKNLMQSYLVSCGFSTNPLVDLPYLAKVCQPGDCNLAWVKFTTALSTNCEETSTNSINPMICCSNQVLCLKALQPANSVSLSPTLTTSNSETSLETNPVNECKTYVIKKDDICWDIAEANKISLVEFLKFNAGINCDSLVIGQKVCLSSGSIPGSTAATSTSSVANAASTLNTSPTSNPLNKNNSQENHSKKLLVVSIILLISLLL</sequence>
<dbReference type="Gene3D" id="3.10.350.10">
    <property type="entry name" value="LysM domain"/>
    <property type="match status" value="1"/>
</dbReference>
<organism evidence="2 3">
    <name type="scientific">Clydaea vesicula</name>
    <dbReference type="NCBI Taxonomy" id="447962"/>
    <lineage>
        <taxon>Eukaryota</taxon>
        <taxon>Fungi</taxon>
        <taxon>Fungi incertae sedis</taxon>
        <taxon>Chytridiomycota</taxon>
        <taxon>Chytridiomycota incertae sedis</taxon>
        <taxon>Chytridiomycetes</taxon>
        <taxon>Lobulomycetales</taxon>
        <taxon>Lobulomycetaceae</taxon>
        <taxon>Clydaea</taxon>
    </lineage>
</organism>
<dbReference type="InterPro" id="IPR036779">
    <property type="entry name" value="LysM_dom_sf"/>
</dbReference>
<gene>
    <name evidence="2" type="ORF">HK099_000371</name>
</gene>
<name>A0AAD5XWJ6_9FUNG</name>
<reference evidence="2" key="1">
    <citation type="submission" date="2020-05" db="EMBL/GenBank/DDBJ databases">
        <title>Phylogenomic resolution of chytrid fungi.</title>
        <authorList>
            <person name="Stajich J.E."/>
            <person name="Amses K."/>
            <person name="Simmons R."/>
            <person name="Seto K."/>
            <person name="Myers J."/>
            <person name="Bonds A."/>
            <person name="Quandt C.A."/>
            <person name="Barry K."/>
            <person name="Liu P."/>
            <person name="Grigoriev I."/>
            <person name="Longcore J.E."/>
            <person name="James T.Y."/>
        </authorList>
    </citation>
    <scope>NUCLEOTIDE SEQUENCE</scope>
    <source>
        <strain evidence="2">JEL0476</strain>
    </source>
</reference>
<dbReference type="Proteomes" id="UP001211065">
    <property type="component" value="Unassembled WGS sequence"/>
</dbReference>
<dbReference type="PROSITE" id="PS51782">
    <property type="entry name" value="LYSM"/>
    <property type="match status" value="1"/>
</dbReference>
<accession>A0AAD5XWJ6</accession>
<dbReference type="EMBL" id="JADGJW010001086">
    <property type="protein sequence ID" value="KAJ3206991.1"/>
    <property type="molecule type" value="Genomic_DNA"/>
</dbReference>
<keyword evidence="3" id="KW-1185">Reference proteome</keyword>
<dbReference type="SMART" id="SM00257">
    <property type="entry name" value="LysM"/>
    <property type="match status" value="1"/>
</dbReference>
<dbReference type="Pfam" id="PF01476">
    <property type="entry name" value="LysM"/>
    <property type="match status" value="1"/>
</dbReference>
<evidence type="ECO:0000259" key="1">
    <source>
        <dbReference type="PROSITE" id="PS51782"/>
    </source>
</evidence>
<feature type="domain" description="LysM" evidence="1">
    <location>
        <begin position="112"/>
        <end position="156"/>
    </location>
</feature>
<comment type="caution">
    <text evidence="2">The sequence shown here is derived from an EMBL/GenBank/DDBJ whole genome shotgun (WGS) entry which is preliminary data.</text>
</comment>
<evidence type="ECO:0000313" key="3">
    <source>
        <dbReference type="Proteomes" id="UP001211065"/>
    </source>
</evidence>
<dbReference type="CDD" id="cd00118">
    <property type="entry name" value="LysM"/>
    <property type="match status" value="1"/>
</dbReference>
<proteinExistence type="predicted"/>